<reference evidence="1 2" key="1">
    <citation type="submission" date="2018-10" db="EMBL/GenBank/DDBJ databases">
        <title>Comparison of Escherichia coli isolates recovered from retail chicken and from chicken fecal samples by antimicrobial susceptibility test and whole genome sequencing.</title>
        <authorList>
            <person name="Tang B."/>
            <person name="Ma Y."/>
            <person name="He X."/>
            <person name="Cao L."/>
            <person name="Xia X."/>
            <person name="Yang H."/>
        </authorList>
    </citation>
    <scope>NUCLEOTIDE SEQUENCE [LARGE SCALE GENOMIC DNA]</scope>
    <source>
        <strain evidence="1 2">CMJH98b</strain>
    </source>
</reference>
<organism evidence="1 2">
    <name type="scientific">Escherichia coli</name>
    <dbReference type="NCBI Taxonomy" id="562"/>
    <lineage>
        <taxon>Bacteria</taxon>
        <taxon>Pseudomonadati</taxon>
        <taxon>Pseudomonadota</taxon>
        <taxon>Gammaproteobacteria</taxon>
        <taxon>Enterobacterales</taxon>
        <taxon>Enterobacteriaceae</taxon>
        <taxon>Escherichia</taxon>
    </lineage>
</organism>
<gene>
    <name evidence="1" type="ORF">EAI46_10070</name>
</gene>
<name>A0A3L9I956_ECOLX</name>
<evidence type="ECO:0000313" key="1">
    <source>
        <dbReference type="EMBL" id="RLY58264.1"/>
    </source>
</evidence>
<protein>
    <submittedName>
        <fullName evidence="1">Uncharacterized protein</fullName>
    </submittedName>
</protein>
<evidence type="ECO:0000313" key="2">
    <source>
        <dbReference type="Proteomes" id="UP000281340"/>
    </source>
</evidence>
<sequence length="60" mass="6855">MPEHPAIKKAANHAAFFTSAIYLSCRLAPRSERRSRTADRCSLFSLTVWLLSFRRCGRLS</sequence>
<accession>A0A3L9I956</accession>
<comment type="caution">
    <text evidence="1">The sequence shown here is derived from an EMBL/GenBank/DDBJ whole genome shotgun (WGS) entry which is preliminary data.</text>
</comment>
<dbReference type="AlphaFoldDB" id="A0A3L9I956"/>
<proteinExistence type="predicted"/>
<dbReference type="EMBL" id="RDDM01000058">
    <property type="protein sequence ID" value="RLY58264.1"/>
    <property type="molecule type" value="Genomic_DNA"/>
</dbReference>
<dbReference type="Proteomes" id="UP000281340">
    <property type="component" value="Unassembled WGS sequence"/>
</dbReference>